<feature type="transmembrane region" description="Helical" evidence="1">
    <location>
        <begin position="106"/>
        <end position="130"/>
    </location>
</feature>
<dbReference type="Proteomes" id="UP000509782">
    <property type="component" value="Chromosome"/>
</dbReference>
<feature type="transmembrane region" description="Helical" evidence="1">
    <location>
        <begin position="150"/>
        <end position="169"/>
    </location>
</feature>
<sequence>MTMKSQEANRQRIGRISRRFAGVCSALMVGAPVLVAVYWLTLDLAELNAAWMEGVAGVASFPPWLRGVCLALSLVLAWPLVLGLVHLRRLFRLYAAGAMFGERNVAALRGFGLSLALFAVGQLIYTPIMALTISSGNPPGQRVISVGIDAGMALAAVAGGVLMVIAWVMDEARKIDEDQQLTV</sequence>
<keyword evidence="1" id="KW-0812">Transmembrane</keyword>
<dbReference type="EMBL" id="CP054569">
    <property type="protein sequence ID" value="QKQ47197.1"/>
    <property type="molecule type" value="Genomic_DNA"/>
</dbReference>
<feature type="transmembrane region" description="Helical" evidence="1">
    <location>
        <begin position="20"/>
        <end position="41"/>
    </location>
</feature>
<keyword evidence="1" id="KW-1133">Transmembrane helix</keyword>
<protein>
    <submittedName>
        <fullName evidence="2">DUF2975 domain-containing protein</fullName>
    </submittedName>
</protein>
<accession>A0A6J5ID80</accession>
<dbReference type="RefSeq" id="WP_174716279.1">
    <property type="nucleotide sequence ID" value="NZ_CADIKP010000041.1"/>
</dbReference>
<reference evidence="2 3" key="1">
    <citation type="submission" date="2020-05" db="EMBL/GenBank/DDBJ databases">
        <title>FDA dAtabase for Regulatory Grade micrObial Sequences (FDA-ARGOS): Supporting development and validation of Infectious Disease Dx tests.</title>
        <authorList>
            <person name="Sproer C."/>
            <person name="Gronow S."/>
            <person name="Severitt S."/>
            <person name="Schroder I."/>
            <person name="Tallon L."/>
            <person name="Sadzewicz L."/>
            <person name="Zhao X."/>
            <person name="Vavikolanu K."/>
            <person name="Mehta A."/>
            <person name="Aluvathingal J."/>
            <person name="Nadendla S."/>
            <person name="Myers T."/>
            <person name="Yan Y."/>
            <person name="Sichtig H."/>
        </authorList>
    </citation>
    <scope>NUCLEOTIDE SEQUENCE [LARGE SCALE GENOMIC DNA]</scope>
    <source>
        <strain evidence="2 3">FDAARGOS_787</strain>
    </source>
</reference>
<feature type="transmembrane region" description="Helical" evidence="1">
    <location>
        <begin position="61"/>
        <end position="85"/>
    </location>
</feature>
<name>A0A6J5ID80_ACHDE</name>
<dbReference type="InterPro" id="IPR021354">
    <property type="entry name" value="DUF2975"/>
</dbReference>
<gene>
    <name evidence="2" type="ORF">FOC81_11025</name>
</gene>
<organism evidence="2 3">
    <name type="scientific">Achromobacter denitrificans</name>
    <name type="common">Alcaligenes denitrificans</name>
    <dbReference type="NCBI Taxonomy" id="32002"/>
    <lineage>
        <taxon>Bacteria</taxon>
        <taxon>Pseudomonadati</taxon>
        <taxon>Pseudomonadota</taxon>
        <taxon>Betaproteobacteria</taxon>
        <taxon>Burkholderiales</taxon>
        <taxon>Alcaligenaceae</taxon>
        <taxon>Achromobacter</taxon>
    </lineage>
</organism>
<keyword evidence="1" id="KW-0472">Membrane</keyword>
<proteinExistence type="predicted"/>
<evidence type="ECO:0000313" key="2">
    <source>
        <dbReference type="EMBL" id="QKQ47197.1"/>
    </source>
</evidence>
<dbReference type="AlphaFoldDB" id="A0A6J5ID80"/>
<evidence type="ECO:0000256" key="1">
    <source>
        <dbReference type="SAM" id="Phobius"/>
    </source>
</evidence>
<dbReference type="Pfam" id="PF11188">
    <property type="entry name" value="DUF2975"/>
    <property type="match status" value="1"/>
</dbReference>
<evidence type="ECO:0000313" key="3">
    <source>
        <dbReference type="Proteomes" id="UP000509782"/>
    </source>
</evidence>